<feature type="chain" id="PRO_5045753151" description="BACON domain-containing protein" evidence="1">
    <location>
        <begin position="18"/>
        <end position="489"/>
    </location>
</feature>
<keyword evidence="4" id="KW-1185">Reference proteome</keyword>
<organism evidence="3 4">
    <name type="scientific">Alistipes inops</name>
    <dbReference type="NCBI Taxonomy" id="1501391"/>
    <lineage>
        <taxon>Bacteria</taxon>
        <taxon>Pseudomonadati</taxon>
        <taxon>Bacteroidota</taxon>
        <taxon>Bacteroidia</taxon>
        <taxon>Bacteroidales</taxon>
        <taxon>Rikenellaceae</taxon>
        <taxon>Alistipes</taxon>
    </lineage>
</organism>
<dbReference type="EMBL" id="JRGF01000003">
    <property type="protein sequence ID" value="KHE42654.1"/>
    <property type="molecule type" value="Genomic_DNA"/>
</dbReference>
<dbReference type="InterPro" id="IPR024361">
    <property type="entry name" value="BACON"/>
</dbReference>
<dbReference type="InterPro" id="IPR013783">
    <property type="entry name" value="Ig-like_fold"/>
</dbReference>
<dbReference type="CDD" id="cd14948">
    <property type="entry name" value="BACON"/>
    <property type="match status" value="1"/>
</dbReference>
<dbReference type="SUPFAM" id="SSF82171">
    <property type="entry name" value="DPP6 N-terminal domain-like"/>
    <property type="match status" value="1"/>
</dbReference>
<comment type="caution">
    <text evidence="3">The sequence shown here is derived from an EMBL/GenBank/DDBJ whole genome shotgun (WGS) entry which is preliminary data.</text>
</comment>
<reference evidence="3 4" key="1">
    <citation type="submission" date="2014-09" db="EMBL/GenBank/DDBJ databases">
        <title>Alistipes sp. 627, sp. nov., a novel member of the family Rikenellaceae isolated from human faeces.</title>
        <authorList>
            <person name="Shkoporov A.N."/>
            <person name="Chaplin A.V."/>
            <person name="Motuzova O.V."/>
            <person name="Kafarskaia L.I."/>
            <person name="Khokhlova E.V."/>
            <person name="Efimov B.A."/>
        </authorList>
    </citation>
    <scope>NUCLEOTIDE SEQUENCE [LARGE SCALE GENOMIC DNA]</scope>
    <source>
        <strain evidence="3 4">627</strain>
    </source>
</reference>
<gene>
    <name evidence="3" type="ORF">LG35_03430</name>
</gene>
<sequence>MKRGLLFVLPVLAAAFAACTTEVKEERQFVNLSQVVCSFHGAGNEPLAIEVKTSPTEWTVESEASWVTAERTDGRTLTITVADNDASAERSTTVTVEAGQAVQHIKVVQLAPDSEIATYRRLDALANGGVMSPGGKYVAGYTAFIDESDAAGFRYTVSFIDLDTGEVTEVGPFFKSQYDFFSTQAVTDQGVLFINLGMTGECLMIDLDGNASFVERIDGCESWPHVSRTSEDGRYWVGYVTERKGFYRPVLWTDGVPELLPMPEKNYRDEDFTTGILGRGISNDGSVIYGSTWENSDFGMVYWKRVNGEWQVAYAGKDVRKVTPVKMIDVEGNEYDLNMVNGLTCTAEHTKVSPNGKWLASMYRTETPTENRTDWILEKRAAFYNTETEQTVIIDDLGECVGVAVTDDGIAFISEGYAFFTGGHVYDLNAGTYLGTLPEWVYQHYGIHVPASAWVRYMAPNGRLHGYYTVEMAGIGLQHLGWYVTPVGE</sequence>
<evidence type="ECO:0000256" key="1">
    <source>
        <dbReference type="SAM" id="SignalP"/>
    </source>
</evidence>
<name>A0ABR4YK83_9BACT</name>
<dbReference type="Proteomes" id="UP000030889">
    <property type="component" value="Unassembled WGS sequence"/>
</dbReference>
<evidence type="ECO:0000313" key="3">
    <source>
        <dbReference type="EMBL" id="KHE42654.1"/>
    </source>
</evidence>
<dbReference type="RefSeq" id="WP_035472233.1">
    <property type="nucleotide sequence ID" value="NZ_JRGF01000003.1"/>
</dbReference>
<dbReference type="PROSITE" id="PS51257">
    <property type="entry name" value="PROKAR_LIPOPROTEIN"/>
    <property type="match status" value="1"/>
</dbReference>
<feature type="signal peptide" evidence="1">
    <location>
        <begin position="1"/>
        <end position="17"/>
    </location>
</feature>
<dbReference type="Gene3D" id="2.60.40.10">
    <property type="entry name" value="Immunoglobulins"/>
    <property type="match status" value="1"/>
</dbReference>
<accession>A0ABR4YK83</accession>
<evidence type="ECO:0000259" key="2">
    <source>
        <dbReference type="Pfam" id="PF13004"/>
    </source>
</evidence>
<proteinExistence type="predicted"/>
<feature type="domain" description="BACON" evidence="2">
    <location>
        <begin position="56"/>
        <end position="109"/>
    </location>
</feature>
<protein>
    <recommendedName>
        <fullName evidence="2">BACON domain-containing protein</fullName>
    </recommendedName>
</protein>
<evidence type="ECO:0000313" key="4">
    <source>
        <dbReference type="Proteomes" id="UP000030889"/>
    </source>
</evidence>
<dbReference type="Pfam" id="PF13004">
    <property type="entry name" value="BACON"/>
    <property type="match status" value="1"/>
</dbReference>
<keyword evidence="1" id="KW-0732">Signal</keyword>